<dbReference type="InterPro" id="IPR036020">
    <property type="entry name" value="WW_dom_sf"/>
</dbReference>
<feature type="compositionally biased region" description="Basic and acidic residues" evidence="2">
    <location>
        <begin position="138"/>
        <end position="149"/>
    </location>
</feature>
<dbReference type="OrthoDB" id="5969782at2759"/>
<dbReference type="FunFam" id="2.30.29.30:FF:000034">
    <property type="entry name" value="amyloid beta A4 precursor protein-binding family B member 2"/>
    <property type="match status" value="1"/>
</dbReference>
<dbReference type="GO" id="GO:0005737">
    <property type="term" value="C:cytoplasm"/>
    <property type="evidence" value="ECO:0007669"/>
    <property type="project" value="TreeGrafter"/>
</dbReference>
<reference evidence="5" key="1">
    <citation type="submission" date="2021-11" db="EMBL/GenBank/DDBJ databases">
        <authorList>
            <person name="Schell T."/>
        </authorList>
    </citation>
    <scope>NUCLEOTIDE SEQUENCE</scope>
    <source>
        <strain evidence="5">M5</strain>
    </source>
</reference>
<dbReference type="CDD" id="cd00201">
    <property type="entry name" value="WW"/>
    <property type="match status" value="1"/>
</dbReference>
<feature type="region of interest" description="Disordered" evidence="2">
    <location>
        <begin position="118"/>
        <end position="196"/>
    </location>
</feature>
<dbReference type="InterPro" id="IPR006020">
    <property type="entry name" value="PTB/PI_dom"/>
</dbReference>
<accession>A0A8J2RQ09</accession>
<comment type="caution">
    <text evidence="5">The sequence shown here is derived from an EMBL/GenBank/DDBJ whole genome shotgun (WGS) entry which is preliminary data.</text>
</comment>
<dbReference type="CDD" id="cd01272">
    <property type="entry name" value="PTB1_Fe65"/>
    <property type="match status" value="1"/>
</dbReference>
<evidence type="ECO:0000256" key="1">
    <source>
        <dbReference type="ARBA" id="ARBA00022737"/>
    </source>
</evidence>
<feature type="domain" description="PID" evidence="3">
    <location>
        <begin position="294"/>
        <end position="422"/>
    </location>
</feature>
<feature type="compositionally biased region" description="Polar residues" evidence="2">
    <location>
        <begin position="441"/>
        <end position="466"/>
    </location>
</feature>
<proteinExistence type="predicted"/>
<dbReference type="FunFam" id="2.30.29.30:FF:000317">
    <property type="entry name" value="Amyloid beta A4 protein-binding family B member"/>
    <property type="match status" value="1"/>
</dbReference>
<keyword evidence="6" id="KW-1185">Reference proteome</keyword>
<dbReference type="PROSITE" id="PS01179">
    <property type="entry name" value="PID"/>
    <property type="match status" value="1"/>
</dbReference>
<dbReference type="CDD" id="cd01271">
    <property type="entry name" value="PTB2_Fe65"/>
    <property type="match status" value="1"/>
</dbReference>
<organism evidence="5 6">
    <name type="scientific">Daphnia galeata</name>
    <dbReference type="NCBI Taxonomy" id="27404"/>
    <lineage>
        <taxon>Eukaryota</taxon>
        <taxon>Metazoa</taxon>
        <taxon>Ecdysozoa</taxon>
        <taxon>Arthropoda</taxon>
        <taxon>Crustacea</taxon>
        <taxon>Branchiopoda</taxon>
        <taxon>Diplostraca</taxon>
        <taxon>Cladocera</taxon>
        <taxon>Anomopoda</taxon>
        <taxon>Daphniidae</taxon>
        <taxon>Daphnia</taxon>
    </lineage>
</organism>
<evidence type="ECO:0000313" key="5">
    <source>
        <dbReference type="EMBL" id="CAH0105759.1"/>
    </source>
</evidence>
<dbReference type="Pfam" id="PF00640">
    <property type="entry name" value="PID"/>
    <property type="match status" value="1"/>
</dbReference>
<feature type="compositionally biased region" description="Low complexity" evidence="2">
    <location>
        <begin position="159"/>
        <end position="174"/>
    </location>
</feature>
<evidence type="ECO:0000256" key="2">
    <source>
        <dbReference type="SAM" id="MobiDB-lite"/>
    </source>
</evidence>
<feature type="region of interest" description="Disordered" evidence="2">
    <location>
        <begin position="436"/>
        <end position="481"/>
    </location>
</feature>
<evidence type="ECO:0000313" key="6">
    <source>
        <dbReference type="Proteomes" id="UP000789390"/>
    </source>
</evidence>
<gene>
    <name evidence="5" type="ORF">DGAL_LOCUS8830</name>
</gene>
<dbReference type="EMBL" id="CAKKLH010000201">
    <property type="protein sequence ID" value="CAH0105759.1"/>
    <property type="molecule type" value="Genomic_DNA"/>
</dbReference>
<dbReference type="PANTHER" id="PTHR14058">
    <property type="entry name" value="AMYLOID BETA A4 PRECURSOR PROTEIN-BINDING FAMILY B"/>
    <property type="match status" value="1"/>
</dbReference>
<dbReference type="Gene3D" id="2.20.70.10">
    <property type="match status" value="1"/>
</dbReference>
<feature type="compositionally biased region" description="Basic and acidic residues" evidence="2">
    <location>
        <begin position="176"/>
        <end position="193"/>
    </location>
</feature>
<dbReference type="AlphaFoldDB" id="A0A8J2RQ09"/>
<dbReference type="SMART" id="SM00462">
    <property type="entry name" value="PTB"/>
    <property type="match status" value="2"/>
</dbReference>
<keyword evidence="1" id="KW-0677">Repeat</keyword>
<evidence type="ECO:0000259" key="4">
    <source>
        <dbReference type="PROSITE" id="PS50020"/>
    </source>
</evidence>
<dbReference type="Proteomes" id="UP000789390">
    <property type="component" value="Unassembled WGS sequence"/>
</dbReference>
<sequence length="691" mass="75771">MGDQSIPGQDEDIFLENGRLSYENPNYQLHLNAVRLEDALNSNTEHYNLNSALLGYSMDVLSPQLSNMDLGMELELARTGSSTSLSGGNATRQRRHYASLDPTSMGVDVQVGPVMNLGSPDFDNNRGVLNNYGTSIDGEQRKSAVERQGTDSSSVDTGSPSASESSCATATACDSEPDRSEEQLPPGWEKHEDDDGPYYWHIKSGTIQREPPENKDSSSQPAMNFQRQVVREAEAISASFTPVVPRSTTSFTLSDLDSIRSKEDMAFKRRSFPVSLGSGVSAESRNSTSKSPAIRFSVRSLGWVEIAEEDLTPERSSKAVNRCIVDLSLGRHDLLDVVGRWGDGKDLFMDLDEGSLKLIDTESFAVLNSQPIHTIRVWGVGRDNGRDFAYVARDRVTRKHMCHVFRCDTPARTIANTLRDICKKIMIERNLQHGFGKPAENGSNMAVSTTMGSLSASRSRPSNLPSEQRRHTSQSFPTPMEEPRKVLKAQYIGSLQVRRPSGMDTLNDAIDQMASQVPSDQWRDVNVAVAPSVVTITDAEDDEKIIVESRVRFLSFLGIGRQVENCGFIVHTANDVYIAHVLCCYPSSGAICKTIEAACKVVFCISFSVSCIEFRYVSYMCGGIDVSTHSQLRYQKCLDAHGALRGRITNSSSTAQTPTGRSLESLSATLKSVFGSITLGSKKTNKSTGDS</sequence>
<dbReference type="SUPFAM" id="SSF51045">
    <property type="entry name" value="WW domain"/>
    <property type="match status" value="1"/>
</dbReference>
<dbReference type="InterPro" id="IPR011993">
    <property type="entry name" value="PH-like_dom_sf"/>
</dbReference>
<dbReference type="GO" id="GO:0001540">
    <property type="term" value="F:amyloid-beta binding"/>
    <property type="evidence" value="ECO:0007669"/>
    <property type="project" value="InterPro"/>
</dbReference>
<dbReference type="InterPro" id="IPR039576">
    <property type="entry name" value="APBB1/2/3"/>
</dbReference>
<dbReference type="GO" id="GO:0005634">
    <property type="term" value="C:nucleus"/>
    <property type="evidence" value="ECO:0007669"/>
    <property type="project" value="TreeGrafter"/>
</dbReference>
<evidence type="ECO:0000259" key="3">
    <source>
        <dbReference type="PROSITE" id="PS01179"/>
    </source>
</evidence>
<name>A0A8J2RQ09_9CRUS</name>
<dbReference type="InterPro" id="IPR001202">
    <property type="entry name" value="WW_dom"/>
</dbReference>
<feature type="domain" description="WW" evidence="4">
    <location>
        <begin position="182"/>
        <end position="214"/>
    </location>
</feature>
<dbReference type="PANTHER" id="PTHR14058:SF8">
    <property type="entry name" value="PROTEIN FE65 HOMOLOG"/>
    <property type="match status" value="1"/>
</dbReference>
<dbReference type="PROSITE" id="PS50020">
    <property type="entry name" value="WW_DOMAIN_2"/>
    <property type="match status" value="1"/>
</dbReference>
<dbReference type="Gene3D" id="2.30.29.30">
    <property type="entry name" value="Pleckstrin-homology domain (PH domain)/Phosphotyrosine-binding domain (PTB)"/>
    <property type="match status" value="2"/>
</dbReference>
<protein>
    <submittedName>
        <fullName evidence="5">Uncharacterized protein</fullName>
    </submittedName>
</protein>
<dbReference type="SUPFAM" id="SSF50729">
    <property type="entry name" value="PH domain-like"/>
    <property type="match status" value="2"/>
</dbReference>
<dbReference type="GO" id="GO:0006355">
    <property type="term" value="P:regulation of DNA-templated transcription"/>
    <property type="evidence" value="ECO:0007669"/>
    <property type="project" value="TreeGrafter"/>
</dbReference>